<evidence type="ECO:0000259" key="5">
    <source>
        <dbReference type="SMART" id="SM00478"/>
    </source>
</evidence>
<dbReference type="GO" id="GO:0005634">
    <property type="term" value="C:nucleus"/>
    <property type="evidence" value="ECO:0007669"/>
    <property type="project" value="TreeGrafter"/>
</dbReference>
<dbReference type="FunFam" id="1.10.340.30:FF:000004">
    <property type="entry name" value="DNA-3-methyladenine glycosylase II"/>
    <property type="match status" value="1"/>
</dbReference>
<reference evidence="7" key="2">
    <citation type="submission" date="2015-01" db="EMBL/GenBank/DDBJ databases">
        <title>Evolutionary Origins and Diversification of the Mycorrhizal Mutualists.</title>
        <authorList>
            <consortium name="DOE Joint Genome Institute"/>
            <consortium name="Mycorrhizal Genomics Consortium"/>
            <person name="Kohler A."/>
            <person name="Kuo A."/>
            <person name="Nagy L.G."/>
            <person name="Floudas D."/>
            <person name="Copeland A."/>
            <person name="Barry K.W."/>
            <person name="Cichocki N."/>
            <person name="Veneault-Fourrey C."/>
            <person name="LaButti K."/>
            <person name="Lindquist E.A."/>
            <person name="Lipzen A."/>
            <person name="Lundell T."/>
            <person name="Morin E."/>
            <person name="Murat C."/>
            <person name="Riley R."/>
            <person name="Ohm R."/>
            <person name="Sun H."/>
            <person name="Tunlid A."/>
            <person name="Henrissat B."/>
            <person name="Grigoriev I.V."/>
            <person name="Hibbett D.S."/>
            <person name="Martin F."/>
        </authorList>
    </citation>
    <scope>NUCLEOTIDE SEQUENCE [LARGE SCALE GENOMIC DNA]</scope>
    <source>
        <strain evidence="7">MUT 4182</strain>
    </source>
</reference>
<comment type="similarity">
    <text evidence="1">Belongs to the alkylbase DNA glycosidase AlkA family.</text>
</comment>
<dbReference type="GO" id="GO:0032131">
    <property type="term" value="F:alkylated DNA binding"/>
    <property type="evidence" value="ECO:0007669"/>
    <property type="project" value="TreeGrafter"/>
</dbReference>
<evidence type="ECO:0000313" key="6">
    <source>
        <dbReference type="EMBL" id="KIO30709.1"/>
    </source>
</evidence>
<dbReference type="SMART" id="SM00478">
    <property type="entry name" value="ENDO3c"/>
    <property type="match status" value="1"/>
</dbReference>
<evidence type="ECO:0000256" key="1">
    <source>
        <dbReference type="ARBA" id="ARBA00010817"/>
    </source>
</evidence>
<dbReference type="OrthoDB" id="415889at2759"/>
<dbReference type="GO" id="GO:0008725">
    <property type="term" value="F:DNA-3-methyladenine glycosylase activity"/>
    <property type="evidence" value="ECO:0007669"/>
    <property type="project" value="TreeGrafter"/>
</dbReference>
<dbReference type="Pfam" id="PF00730">
    <property type="entry name" value="HhH-GPD"/>
    <property type="match status" value="1"/>
</dbReference>
<proteinExistence type="inferred from homology"/>
<dbReference type="CDD" id="cd00056">
    <property type="entry name" value="ENDO3c"/>
    <property type="match status" value="1"/>
</dbReference>
<dbReference type="GO" id="GO:0032993">
    <property type="term" value="C:protein-DNA complex"/>
    <property type="evidence" value="ECO:0007669"/>
    <property type="project" value="TreeGrafter"/>
</dbReference>
<sequence length="363" mass="39532">MPANSGPVPKADIIPATLSFDFAEAKKHLINADSRFEKLFSKLKCRPYEELDAVEPFHVHRCRGQQISWKAARSIKHKFIRLFDPSLPETPPAPGDKQIDFFPSPHAVAAANINNLRSAGLSARKGEYIMDLATRFSDGRLSAKRLAEGTDEEVYDMLIQVKGIGPWTVEMFSIFSLRRPNILPCGDLGVQKGVLRWVLASHSPKDAAHLKIAPERLPGNSEEDEHGVGASSNDSGLETPVASPAKEANPDEDADGTSILPTPKASTNPPATPKKRGPKAKIIPPTPFTPSVFTGRVEAPVTPIPLPDGLTVSGLKARLAGKKIKKGLYLTPEEMQALTEPWAPYRSIGVWFMWSVIDDGVLS</sequence>
<dbReference type="Gene3D" id="1.10.1670.40">
    <property type="match status" value="2"/>
</dbReference>
<dbReference type="PANTHER" id="PTHR43003">
    <property type="entry name" value="DNA-3-METHYLADENINE GLYCOSYLASE"/>
    <property type="match status" value="1"/>
</dbReference>
<dbReference type="Proteomes" id="UP000054248">
    <property type="component" value="Unassembled WGS sequence"/>
</dbReference>
<dbReference type="AlphaFoldDB" id="A0A0C3QS20"/>
<keyword evidence="7" id="KW-1185">Reference proteome</keyword>
<keyword evidence="2" id="KW-0227">DNA damage</keyword>
<evidence type="ECO:0000313" key="7">
    <source>
        <dbReference type="Proteomes" id="UP000054248"/>
    </source>
</evidence>
<dbReference type="GO" id="GO:0006285">
    <property type="term" value="P:base-excision repair, AP site formation"/>
    <property type="evidence" value="ECO:0007669"/>
    <property type="project" value="TreeGrafter"/>
</dbReference>
<dbReference type="HOGENOM" id="CLU_033011_1_0_1"/>
<reference evidence="6 7" key="1">
    <citation type="submission" date="2014-04" db="EMBL/GenBank/DDBJ databases">
        <authorList>
            <consortium name="DOE Joint Genome Institute"/>
            <person name="Kuo A."/>
            <person name="Girlanda M."/>
            <person name="Perotto S."/>
            <person name="Kohler A."/>
            <person name="Nagy L.G."/>
            <person name="Floudas D."/>
            <person name="Copeland A."/>
            <person name="Barry K.W."/>
            <person name="Cichocki N."/>
            <person name="Veneault-Fourrey C."/>
            <person name="LaButti K."/>
            <person name="Lindquist E.A."/>
            <person name="Lipzen A."/>
            <person name="Lundell T."/>
            <person name="Morin E."/>
            <person name="Murat C."/>
            <person name="Sun H."/>
            <person name="Tunlid A."/>
            <person name="Henrissat B."/>
            <person name="Grigoriev I.V."/>
            <person name="Hibbett D.S."/>
            <person name="Martin F."/>
            <person name="Nordberg H.P."/>
            <person name="Cantor M.N."/>
            <person name="Hua S.X."/>
        </authorList>
    </citation>
    <scope>NUCLEOTIDE SEQUENCE [LARGE SCALE GENOMIC DNA]</scope>
    <source>
        <strain evidence="6 7">MUT 4182</strain>
    </source>
</reference>
<feature type="region of interest" description="Disordered" evidence="4">
    <location>
        <begin position="210"/>
        <end position="287"/>
    </location>
</feature>
<dbReference type="PANTHER" id="PTHR43003:SF5">
    <property type="entry name" value="DNA-3-METHYLADENINE GLYCOSYLASE"/>
    <property type="match status" value="1"/>
</dbReference>
<dbReference type="STRING" id="1051891.A0A0C3QS20"/>
<keyword evidence="3" id="KW-0234">DNA repair</keyword>
<dbReference type="SUPFAM" id="SSF48150">
    <property type="entry name" value="DNA-glycosylase"/>
    <property type="match status" value="1"/>
</dbReference>
<evidence type="ECO:0000256" key="3">
    <source>
        <dbReference type="ARBA" id="ARBA00023204"/>
    </source>
</evidence>
<accession>A0A0C3QS20</accession>
<dbReference type="GO" id="GO:0006307">
    <property type="term" value="P:DNA alkylation repair"/>
    <property type="evidence" value="ECO:0007669"/>
    <property type="project" value="TreeGrafter"/>
</dbReference>
<dbReference type="InterPro" id="IPR051912">
    <property type="entry name" value="Alkylbase_DNA_Glycosylase/TA"/>
</dbReference>
<dbReference type="EMBL" id="KN822969">
    <property type="protein sequence ID" value="KIO30709.1"/>
    <property type="molecule type" value="Genomic_DNA"/>
</dbReference>
<dbReference type="InterPro" id="IPR011257">
    <property type="entry name" value="DNA_glycosylase"/>
</dbReference>
<evidence type="ECO:0000256" key="2">
    <source>
        <dbReference type="ARBA" id="ARBA00022763"/>
    </source>
</evidence>
<dbReference type="Gene3D" id="1.10.340.30">
    <property type="entry name" value="Hypothetical protein, domain 2"/>
    <property type="match status" value="1"/>
</dbReference>
<organism evidence="6 7">
    <name type="scientific">Tulasnella calospora MUT 4182</name>
    <dbReference type="NCBI Taxonomy" id="1051891"/>
    <lineage>
        <taxon>Eukaryota</taxon>
        <taxon>Fungi</taxon>
        <taxon>Dikarya</taxon>
        <taxon>Basidiomycota</taxon>
        <taxon>Agaricomycotina</taxon>
        <taxon>Agaricomycetes</taxon>
        <taxon>Cantharellales</taxon>
        <taxon>Tulasnellaceae</taxon>
        <taxon>Tulasnella</taxon>
    </lineage>
</organism>
<protein>
    <recommendedName>
        <fullName evidence="5">HhH-GPD domain-containing protein</fullName>
    </recommendedName>
</protein>
<dbReference type="InterPro" id="IPR003265">
    <property type="entry name" value="HhH-GPD_domain"/>
</dbReference>
<feature type="domain" description="HhH-GPD" evidence="5">
    <location>
        <begin position="63"/>
        <end position="229"/>
    </location>
</feature>
<dbReference type="GO" id="GO:0043916">
    <property type="term" value="F:DNA-7-methylguanine glycosylase activity"/>
    <property type="evidence" value="ECO:0007669"/>
    <property type="project" value="TreeGrafter"/>
</dbReference>
<name>A0A0C3QS20_9AGAM</name>
<gene>
    <name evidence="6" type="ORF">M407DRAFT_14276</name>
</gene>
<evidence type="ECO:0000256" key="4">
    <source>
        <dbReference type="SAM" id="MobiDB-lite"/>
    </source>
</evidence>